<accession>A0A212FN76</accession>
<evidence type="ECO:0000313" key="2">
    <source>
        <dbReference type="Proteomes" id="UP000007151"/>
    </source>
</evidence>
<organism evidence="1 2">
    <name type="scientific">Danaus plexippus plexippus</name>
    <dbReference type="NCBI Taxonomy" id="278856"/>
    <lineage>
        <taxon>Eukaryota</taxon>
        <taxon>Metazoa</taxon>
        <taxon>Ecdysozoa</taxon>
        <taxon>Arthropoda</taxon>
        <taxon>Hexapoda</taxon>
        <taxon>Insecta</taxon>
        <taxon>Pterygota</taxon>
        <taxon>Neoptera</taxon>
        <taxon>Endopterygota</taxon>
        <taxon>Lepidoptera</taxon>
        <taxon>Glossata</taxon>
        <taxon>Ditrysia</taxon>
        <taxon>Papilionoidea</taxon>
        <taxon>Nymphalidae</taxon>
        <taxon>Danainae</taxon>
        <taxon>Danaini</taxon>
        <taxon>Danaina</taxon>
        <taxon>Danaus</taxon>
        <taxon>Danaus</taxon>
    </lineage>
</organism>
<evidence type="ECO:0000313" key="1">
    <source>
        <dbReference type="EMBL" id="OWR55159.1"/>
    </source>
</evidence>
<proteinExistence type="predicted"/>
<sequence length="25" mass="3098">MEDEKSKEDTEDWKVYETLNKTHLE</sequence>
<dbReference type="KEGG" id="dpl:KGM_208463A"/>
<reference evidence="1 2" key="1">
    <citation type="journal article" date="2011" name="Cell">
        <title>The monarch butterfly genome yields insights into long-distance migration.</title>
        <authorList>
            <person name="Zhan S."/>
            <person name="Merlin C."/>
            <person name="Boore J.L."/>
            <person name="Reppert S.M."/>
        </authorList>
    </citation>
    <scope>NUCLEOTIDE SEQUENCE [LARGE SCALE GENOMIC DNA]</scope>
    <source>
        <strain evidence="1">F-2</strain>
    </source>
</reference>
<comment type="caution">
    <text evidence="1">The sequence shown here is derived from an EMBL/GenBank/DDBJ whole genome shotgun (WGS) entry which is preliminary data.</text>
</comment>
<keyword evidence="2" id="KW-1185">Reference proteome</keyword>
<dbReference type="EMBL" id="AGBW02007329">
    <property type="protein sequence ID" value="OWR55159.1"/>
    <property type="molecule type" value="Genomic_DNA"/>
</dbReference>
<gene>
    <name evidence="1" type="ORF">KGM_208463A</name>
</gene>
<dbReference type="InParanoid" id="A0A212FN76"/>
<feature type="non-terminal residue" evidence="1">
    <location>
        <position position="25"/>
    </location>
</feature>
<name>A0A212FN76_DANPL</name>
<dbReference type="AlphaFoldDB" id="A0A212FN76"/>
<protein>
    <submittedName>
        <fullName evidence="1">Coiled-coil domain-containing protein C6orf97</fullName>
    </submittedName>
</protein>
<dbReference type="Proteomes" id="UP000007151">
    <property type="component" value="Unassembled WGS sequence"/>
</dbReference>